<keyword evidence="18" id="KW-1185">Reference proteome</keyword>
<dbReference type="Gene3D" id="1.10.287.3510">
    <property type="match status" value="1"/>
</dbReference>
<dbReference type="OrthoDB" id="1924059at2759"/>
<protein>
    <recommendedName>
        <fullName evidence="5">ATP synthase protein MI25</fullName>
    </recommendedName>
</protein>
<dbReference type="GO" id="GO:0015078">
    <property type="term" value="F:proton transmembrane transporter activity"/>
    <property type="evidence" value="ECO:0007669"/>
    <property type="project" value="InterPro"/>
</dbReference>
<evidence type="ECO:0000256" key="3">
    <source>
        <dbReference type="ARBA" id="ARBA00009281"/>
    </source>
</evidence>
<dbReference type="GO" id="GO:0045259">
    <property type="term" value="C:proton-transporting ATP synthase complex"/>
    <property type="evidence" value="ECO:0007669"/>
    <property type="project" value="UniProtKB-KW"/>
</dbReference>
<dbReference type="PANTHER" id="PTHR37774:SF4">
    <property type="entry name" value="ATP SYNTHASE PROTEIN MI25"/>
    <property type="match status" value="1"/>
</dbReference>
<evidence type="ECO:0000256" key="13">
    <source>
        <dbReference type="ARBA" id="ARBA00023136"/>
    </source>
</evidence>
<sequence length="962" mass="105524">MGFMGSEGLVTPEAPSVPDLAQAVHTSSESSRRENTDSLNALLESSYEDEQSVSTQPMPPSPVSSVDQESIRVEVERRQQDQGPAALTGDAVNRDAERQMAIDALKHVIKGHQQRYCEDPVNIQEDPQLSAEDIGWDELAHTMAISFLDIDVKSTAEIEDLSVCIRGILLNRRNIPIMSMPIESMLLAVNSNFLVFSVSSDDMMGQSFASLVPTVAAAESAIGLAIFVITFRVRGTIAVEFINSIQGKTFKVTLDGRIQAIQEESQQFPNPNEVVLPESNEQQRLLRISLRICGTVVESLPMARCAPKCEKTVQALLCRNLNVKSATLQNAISSRRIRLQDDLVTGFHFSVSERFVPGFGGIAFFENLLSKVGVSLGVRVLSFAFLRLGCPGSLALAILFFVRAYLSSEATSSLGMLPGETDLGGSGSSNSTSWTGKTAFEEQVLMESFPETDTDSGSVNQPEAGPVPPGNPVAPPGEEAGPSNPTPVPYPYQPDQVIGGDCVLSIEGRLLAKYPFPSFEVLQMARIQAEDLFEVKVEIINLMANLDPTGDWRGRGARALENSRTATGEEPLERLYAFKDDLLRGGVRSSTYSRLKGRVFTLIKRYASISSDSASERADLEISVLALASSVRERFKFLFTNGPRAFMSVVSSKALALFLPALPNLAQRLKFSLGTGCSFGKTFERGLIDRTNVRRSESGKTLTKYLRPNQEERGTPPSRKRGVPPATNKIYPVTSTVPKAFWSGQIGLKDRLKKKTFFRGKEIGAINLVKALIGTTRFYRLIEGEGARHLNLSSLKRGLEHGTTMNPLLLPVFDIETVRQTINTSSHEVITSGVGENLVEAAEGATSELSRPLELAKKVSSLNEKGGFLLDSFVVVNECRKARIKERARILFLTSDSELENGSLRECLVPLHSLQAFSPWTDSVGKERRNFYQRGVPIYKERADWLVRTDRTASLPSPYSPL</sequence>
<dbReference type="InterPro" id="IPR058331">
    <property type="entry name" value="DUF8018"/>
</dbReference>
<name>A0A8K0MMY9_9ROSA</name>
<feature type="region of interest" description="Disordered" evidence="15">
    <location>
        <begin position="450"/>
        <end position="489"/>
    </location>
</feature>
<evidence type="ECO:0000256" key="12">
    <source>
        <dbReference type="ARBA" id="ARBA00023128"/>
    </source>
</evidence>
<feature type="region of interest" description="Disordered" evidence="15">
    <location>
        <begin position="1"/>
        <end position="93"/>
    </location>
</feature>
<evidence type="ECO:0000256" key="5">
    <source>
        <dbReference type="ARBA" id="ARBA00017388"/>
    </source>
</evidence>
<evidence type="ECO:0000256" key="6">
    <source>
        <dbReference type="ARBA" id="ARBA00022448"/>
    </source>
</evidence>
<dbReference type="InterPro" id="IPR001133">
    <property type="entry name" value="NADH_UbQ_OxRdtase_chain4L/K"/>
</dbReference>
<evidence type="ECO:0000313" key="17">
    <source>
        <dbReference type="EMBL" id="KAF3452211.1"/>
    </source>
</evidence>
<accession>A0A8K0MMY9</accession>
<evidence type="ECO:0000259" key="16">
    <source>
        <dbReference type="Pfam" id="PF26057"/>
    </source>
</evidence>
<dbReference type="GO" id="GO:0031966">
    <property type="term" value="C:mitochondrial membrane"/>
    <property type="evidence" value="ECO:0007669"/>
    <property type="project" value="UniProtKB-SubCell"/>
</dbReference>
<keyword evidence="11" id="KW-0406">Ion transport</keyword>
<dbReference type="Pfam" id="PF26057">
    <property type="entry name" value="DUF8018"/>
    <property type="match status" value="1"/>
</dbReference>
<keyword evidence="6" id="KW-0813">Transport</keyword>
<evidence type="ECO:0000256" key="4">
    <source>
        <dbReference type="ARBA" id="ARBA00011648"/>
    </source>
</evidence>
<keyword evidence="12" id="KW-0496">Mitochondrion</keyword>
<organism evidence="17 18">
    <name type="scientific">Rhamnella rubrinervis</name>
    <dbReference type="NCBI Taxonomy" id="2594499"/>
    <lineage>
        <taxon>Eukaryota</taxon>
        <taxon>Viridiplantae</taxon>
        <taxon>Streptophyta</taxon>
        <taxon>Embryophyta</taxon>
        <taxon>Tracheophyta</taxon>
        <taxon>Spermatophyta</taxon>
        <taxon>Magnoliopsida</taxon>
        <taxon>eudicotyledons</taxon>
        <taxon>Gunneridae</taxon>
        <taxon>Pentapetalae</taxon>
        <taxon>rosids</taxon>
        <taxon>fabids</taxon>
        <taxon>Rosales</taxon>
        <taxon>Rhamnaceae</taxon>
        <taxon>rhamnoid group</taxon>
        <taxon>Rhamneae</taxon>
        <taxon>Rhamnella</taxon>
    </lineage>
</organism>
<proteinExistence type="inferred from homology"/>
<evidence type="ECO:0000256" key="2">
    <source>
        <dbReference type="ARBA" id="ARBA00004304"/>
    </source>
</evidence>
<gene>
    <name evidence="17" type="ORF">FNV43_RR08309</name>
</gene>
<feature type="compositionally biased region" description="Basic and acidic residues" evidence="15">
    <location>
        <begin position="69"/>
        <end position="80"/>
    </location>
</feature>
<dbReference type="AlphaFoldDB" id="A0A8K0MMY9"/>
<evidence type="ECO:0000256" key="10">
    <source>
        <dbReference type="ARBA" id="ARBA00022989"/>
    </source>
</evidence>
<evidence type="ECO:0000313" key="18">
    <source>
        <dbReference type="Proteomes" id="UP000796880"/>
    </source>
</evidence>
<comment type="function">
    <text evidence="1">This is one of the chains of the nonenzymatic component (CF(0) subunit) of the mitochondrial ATPase complex.</text>
</comment>
<dbReference type="Pfam" id="PF05405">
    <property type="entry name" value="Mt_ATP-synt_B"/>
    <property type="match status" value="1"/>
</dbReference>
<keyword evidence="10" id="KW-1133">Transmembrane helix</keyword>
<comment type="subcellular location">
    <subcellularLocation>
        <location evidence="2">Mitochondrion membrane</location>
        <topology evidence="2">Single-pass membrane protein</topology>
    </subcellularLocation>
</comment>
<dbReference type="InterPro" id="IPR044988">
    <property type="entry name" value="MI25_plants"/>
</dbReference>
<dbReference type="InterPro" id="IPR008688">
    <property type="entry name" value="ATP_synth_Bsub_B/MI25"/>
</dbReference>
<comment type="subunit">
    <text evidence="4">F-type ATPases have 2 components, CF(1) - the catalytic core - and CF(0) - the membrane proton channel. CF(1) has five subunits: alpha(3), beta(3), gamma(1), delta(1), epsilon(1). CF(0) has three main subunits: a, b and c.</text>
</comment>
<feature type="domain" description="DUF8018" evidence="16">
    <location>
        <begin position="495"/>
        <end position="596"/>
    </location>
</feature>
<dbReference type="PANTHER" id="PTHR37774">
    <property type="entry name" value="ATP SYNTHASE PROTEIN MI25-RELATED"/>
    <property type="match status" value="1"/>
</dbReference>
<dbReference type="GO" id="GO:0015986">
    <property type="term" value="P:proton motive force-driven ATP synthesis"/>
    <property type="evidence" value="ECO:0007669"/>
    <property type="project" value="InterPro"/>
</dbReference>
<evidence type="ECO:0000256" key="9">
    <source>
        <dbReference type="ARBA" id="ARBA00022781"/>
    </source>
</evidence>
<dbReference type="HAMAP" id="MF_01456">
    <property type="entry name" value="NDH1_NuoK"/>
    <property type="match status" value="1"/>
</dbReference>
<keyword evidence="13" id="KW-0472">Membrane</keyword>
<keyword evidence="14" id="KW-0066">ATP synthesis</keyword>
<dbReference type="EMBL" id="VOIH02000003">
    <property type="protein sequence ID" value="KAF3452211.1"/>
    <property type="molecule type" value="Genomic_DNA"/>
</dbReference>
<evidence type="ECO:0000256" key="14">
    <source>
        <dbReference type="ARBA" id="ARBA00023310"/>
    </source>
</evidence>
<evidence type="ECO:0000256" key="1">
    <source>
        <dbReference type="ARBA" id="ARBA00003096"/>
    </source>
</evidence>
<evidence type="ECO:0000256" key="11">
    <source>
        <dbReference type="ARBA" id="ARBA00023065"/>
    </source>
</evidence>
<dbReference type="GO" id="GO:0042773">
    <property type="term" value="P:ATP synthesis coupled electron transport"/>
    <property type="evidence" value="ECO:0007669"/>
    <property type="project" value="InterPro"/>
</dbReference>
<feature type="compositionally biased region" description="Pro residues" evidence="15">
    <location>
        <begin position="465"/>
        <end position="475"/>
    </location>
</feature>
<dbReference type="Proteomes" id="UP000796880">
    <property type="component" value="Unassembled WGS sequence"/>
</dbReference>
<comment type="similarity">
    <text evidence="3">Belongs to the ATPase protein MI25 family.</text>
</comment>
<evidence type="ECO:0000256" key="7">
    <source>
        <dbReference type="ARBA" id="ARBA00022547"/>
    </source>
</evidence>
<evidence type="ECO:0000256" key="8">
    <source>
        <dbReference type="ARBA" id="ARBA00022692"/>
    </source>
</evidence>
<comment type="caution">
    <text evidence="17">The sequence shown here is derived from an EMBL/GenBank/DDBJ whole genome shotgun (WGS) entry which is preliminary data.</text>
</comment>
<keyword evidence="9" id="KW-0375">Hydrogen ion transport</keyword>
<keyword evidence="7" id="KW-0138">CF(0)</keyword>
<keyword evidence="8" id="KW-0812">Transmembrane</keyword>
<feature type="region of interest" description="Disordered" evidence="15">
    <location>
        <begin position="707"/>
        <end position="729"/>
    </location>
</feature>
<reference evidence="17" key="1">
    <citation type="submission" date="2020-03" db="EMBL/GenBank/DDBJ databases">
        <title>A high-quality chromosome-level genome assembly of a woody plant with both climbing and erect habits, Rhamnella rubrinervis.</title>
        <authorList>
            <person name="Lu Z."/>
            <person name="Yang Y."/>
            <person name="Zhu X."/>
            <person name="Sun Y."/>
        </authorList>
    </citation>
    <scope>NUCLEOTIDE SEQUENCE</scope>
    <source>
        <strain evidence="17">BYM</strain>
        <tissue evidence="17">Leaf</tissue>
    </source>
</reference>
<evidence type="ECO:0000256" key="15">
    <source>
        <dbReference type="SAM" id="MobiDB-lite"/>
    </source>
</evidence>
<dbReference type="GO" id="GO:0016651">
    <property type="term" value="F:oxidoreductase activity, acting on NAD(P)H"/>
    <property type="evidence" value="ECO:0007669"/>
    <property type="project" value="InterPro"/>
</dbReference>